<sequence>MLSHPANHEPEEVAVAAATSELRQTQGNRRRHGEGEFFRDWFITGPRLLLKGKFNRRTAVFIGIAAIPAIAVALFLTVPGLLFPTPQHNQFFHFAKVISGDSATLIPVAIGILSSIFCLRLPLGPS</sequence>
<evidence type="ECO:0000256" key="1">
    <source>
        <dbReference type="SAM" id="Phobius"/>
    </source>
</evidence>
<keyword evidence="1" id="KW-0812">Transmembrane</keyword>
<accession>A0A858RMB5</accession>
<dbReference type="AlphaFoldDB" id="A0A858RMB5"/>
<protein>
    <submittedName>
        <fullName evidence="2">Uncharacterized protein</fullName>
    </submittedName>
</protein>
<dbReference type="KEGG" id="luo:HHL09_19950"/>
<reference evidence="2 3" key="1">
    <citation type="submission" date="2020-04" db="EMBL/GenBank/DDBJ databases">
        <title>Luteolibacter sp. G-1-1-1 isolated from soil.</title>
        <authorList>
            <person name="Dahal R.H."/>
        </authorList>
    </citation>
    <scope>NUCLEOTIDE SEQUENCE [LARGE SCALE GENOMIC DNA]</scope>
    <source>
        <strain evidence="2 3">G-1-1-1</strain>
    </source>
</reference>
<keyword evidence="1" id="KW-1133">Transmembrane helix</keyword>
<evidence type="ECO:0000313" key="2">
    <source>
        <dbReference type="EMBL" id="QJE97962.1"/>
    </source>
</evidence>
<evidence type="ECO:0000313" key="3">
    <source>
        <dbReference type="Proteomes" id="UP000501812"/>
    </source>
</evidence>
<name>A0A858RMB5_9BACT</name>
<dbReference type="RefSeq" id="WP_169456388.1">
    <property type="nucleotide sequence ID" value="NZ_CP051774.1"/>
</dbReference>
<dbReference type="Proteomes" id="UP000501812">
    <property type="component" value="Chromosome"/>
</dbReference>
<feature type="transmembrane region" description="Helical" evidence="1">
    <location>
        <begin position="59"/>
        <end position="83"/>
    </location>
</feature>
<dbReference type="EMBL" id="CP051774">
    <property type="protein sequence ID" value="QJE97962.1"/>
    <property type="molecule type" value="Genomic_DNA"/>
</dbReference>
<organism evidence="2 3">
    <name type="scientific">Luteolibacter luteus</name>
    <dbReference type="NCBI Taxonomy" id="2728835"/>
    <lineage>
        <taxon>Bacteria</taxon>
        <taxon>Pseudomonadati</taxon>
        <taxon>Verrucomicrobiota</taxon>
        <taxon>Verrucomicrobiia</taxon>
        <taxon>Verrucomicrobiales</taxon>
        <taxon>Verrucomicrobiaceae</taxon>
        <taxon>Luteolibacter</taxon>
    </lineage>
</organism>
<keyword evidence="3" id="KW-1185">Reference proteome</keyword>
<gene>
    <name evidence="2" type="ORF">HHL09_19950</name>
</gene>
<proteinExistence type="predicted"/>
<keyword evidence="1" id="KW-0472">Membrane</keyword>
<feature type="transmembrane region" description="Helical" evidence="1">
    <location>
        <begin position="103"/>
        <end position="123"/>
    </location>
</feature>